<dbReference type="GO" id="GO:0050821">
    <property type="term" value="P:protein stabilization"/>
    <property type="evidence" value="ECO:0007669"/>
    <property type="project" value="TreeGrafter"/>
</dbReference>
<evidence type="ECO:0000256" key="1">
    <source>
        <dbReference type="PROSITE-ProRule" id="PRU00834"/>
    </source>
</evidence>
<keyword evidence="1" id="KW-0863">Zinc-finger</keyword>
<dbReference type="SMR" id="A0A8T3BX48"/>
<dbReference type="GO" id="GO:0008270">
    <property type="term" value="F:zinc ion binding"/>
    <property type="evidence" value="ECO:0007669"/>
    <property type="project" value="UniProtKB-KW"/>
</dbReference>
<dbReference type="InterPro" id="IPR024158">
    <property type="entry name" value="Mt_import_TIM15"/>
</dbReference>
<gene>
    <name evidence="3" type="ORF">KFK09_004716</name>
</gene>
<evidence type="ECO:0000259" key="2">
    <source>
        <dbReference type="PROSITE" id="PS51501"/>
    </source>
</evidence>
<feature type="domain" description="DNL-type" evidence="2">
    <location>
        <begin position="89"/>
        <end position="158"/>
    </location>
</feature>
<dbReference type="PANTHER" id="PTHR20922">
    <property type="entry name" value="DNL-TYPE ZINC FINGER PROTEIN"/>
    <property type="match status" value="1"/>
</dbReference>
<dbReference type="PROSITE" id="PS51501">
    <property type="entry name" value="ZF_DNL"/>
    <property type="match status" value="1"/>
</dbReference>
<dbReference type="Pfam" id="PF05180">
    <property type="entry name" value="zf-DNL"/>
    <property type="match status" value="1"/>
</dbReference>
<dbReference type="AlphaFoldDB" id="A0A8T3BX48"/>
<keyword evidence="4" id="KW-1185">Reference proteome</keyword>
<keyword evidence="1" id="KW-0862">Zinc</keyword>
<keyword evidence="1" id="KW-0479">Metal-binding</keyword>
<sequence length="158" mass="17449">MGFAVPSKGLILAIARDTPDRGGSLCMLRFSVSSSLPFTKSKPRISLQISSRQIKRSVSACSNDQSLNENYAPSGDLSSSEEASFNMKLPRRNMIVQFTCNSCGGRTQRRVNRVAYERGTVFVQCAGCMKNHKLVDNLGLVVEYDLRENLDTDFDGTL</sequence>
<proteinExistence type="predicted"/>
<evidence type="ECO:0000313" key="4">
    <source>
        <dbReference type="Proteomes" id="UP000829196"/>
    </source>
</evidence>
<comment type="caution">
    <text evidence="3">The sequence shown here is derived from an EMBL/GenBank/DDBJ whole genome shotgun (WGS) entry which is preliminary data.</text>
</comment>
<dbReference type="EMBL" id="JAGYWB010000005">
    <property type="protein sequence ID" value="KAI0522338.1"/>
    <property type="molecule type" value="Genomic_DNA"/>
</dbReference>
<protein>
    <recommendedName>
        <fullName evidence="2">DNL-type domain-containing protein</fullName>
    </recommendedName>
</protein>
<name>A0A8T3BX48_DENNO</name>
<dbReference type="GO" id="GO:0006457">
    <property type="term" value="P:protein folding"/>
    <property type="evidence" value="ECO:0007669"/>
    <property type="project" value="TreeGrafter"/>
</dbReference>
<dbReference type="GO" id="GO:0030150">
    <property type="term" value="P:protein import into mitochondrial matrix"/>
    <property type="evidence" value="ECO:0007669"/>
    <property type="project" value="TreeGrafter"/>
</dbReference>
<dbReference type="Proteomes" id="UP000829196">
    <property type="component" value="Unassembled WGS sequence"/>
</dbReference>
<dbReference type="OrthoDB" id="512667at2759"/>
<evidence type="ECO:0000313" key="3">
    <source>
        <dbReference type="EMBL" id="KAI0522338.1"/>
    </source>
</evidence>
<dbReference type="GO" id="GO:0051087">
    <property type="term" value="F:protein-folding chaperone binding"/>
    <property type="evidence" value="ECO:0007669"/>
    <property type="project" value="TreeGrafter"/>
</dbReference>
<organism evidence="3 4">
    <name type="scientific">Dendrobium nobile</name>
    <name type="common">Orchid</name>
    <dbReference type="NCBI Taxonomy" id="94219"/>
    <lineage>
        <taxon>Eukaryota</taxon>
        <taxon>Viridiplantae</taxon>
        <taxon>Streptophyta</taxon>
        <taxon>Embryophyta</taxon>
        <taxon>Tracheophyta</taxon>
        <taxon>Spermatophyta</taxon>
        <taxon>Magnoliopsida</taxon>
        <taxon>Liliopsida</taxon>
        <taxon>Asparagales</taxon>
        <taxon>Orchidaceae</taxon>
        <taxon>Epidendroideae</taxon>
        <taxon>Malaxideae</taxon>
        <taxon>Dendrobiinae</taxon>
        <taxon>Dendrobium</taxon>
    </lineage>
</organism>
<reference evidence="3" key="1">
    <citation type="journal article" date="2022" name="Front. Genet.">
        <title>Chromosome-Scale Assembly of the Dendrobium nobile Genome Provides Insights Into the Molecular Mechanism of the Biosynthesis of the Medicinal Active Ingredient of Dendrobium.</title>
        <authorList>
            <person name="Xu Q."/>
            <person name="Niu S.-C."/>
            <person name="Li K.-L."/>
            <person name="Zheng P.-J."/>
            <person name="Zhang X.-J."/>
            <person name="Jia Y."/>
            <person name="Liu Y."/>
            <person name="Niu Y.-X."/>
            <person name="Yu L.-H."/>
            <person name="Chen D.-F."/>
            <person name="Zhang G.-Q."/>
        </authorList>
    </citation>
    <scope>NUCLEOTIDE SEQUENCE</scope>
    <source>
        <tissue evidence="3">Leaf</tissue>
    </source>
</reference>
<accession>A0A8T3BX48</accession>
<dbReference type="InterPro" id="IPR007853">
    <property type="entry name" value="Znf_DNL-typ"/>
</dbReference>
<dbReference type="PANTHER" id="PTHR20922:SF19">
    <property type="entry name" value="F24J5.3"/>
    <property type="match status" value="1"/>
</dbReference>
<dbReference type="GO" id="GO:0005739">
    <property type="term" value="C:mitochondrion"/>
    <property type="evidence" value="ECO:0007669"/>
    <property type="project" value="TreeGrafter"/>
</dbReference>